<feature type="compositionally biased region" description="Basic and acidic residues" evidence="1">
    <location>
        <begin position="76"/>
        <end position="93"/>
    </location>
</feature>
<keyword evidence="2" id="KW-1133">Transmembrane helix</keyword>
<evidence type="ECO:0000313" key="3">
    <source>
        <dbReference type="EMBL" id="RMJ10359.1"/>
    </source>
</evidence>
<evidence type="ECO:0000256" key="1">
    <source>
        <dbReference type="SAM" id="MobiDB-lite"/>
    </source>
</evidence>
<name>A0A3M2RYS1_9HYPO</name>
<reference evidence="3 4" key="1">
    <citation type="submission" date="2017-06" db="EMBL/GenBank/DDBJ databases">
        <title>Comparative genomic analysis of Ambrosia Fusariam Clade fungi.</title>
        <authorList>
            <person name="Stajich J.E."/>
            <person name="Carrillo J."/>
            <person name="Kijimoto T."/>
            <person name="Eskalen A."/>
            <person name="O'Donnell K."/>
            <person name="Kasson M."/>
        </authorList>
    </citation>
    <scope>NUCLEOTIDE SEQUENCE [LARGE SCALE GENOMIC DNA]</scope>
    <source>
        <strain evidence="3">UCR3666</strain>
    </source>
</reference>
<feature type="region of interest" description="Disordered" evidence="1">
    <location>
        <begin position="69"/>
        <end position="99"/>
    </location>
</feature>
<keyword evidence="4" id="KW-1185">Reference proteome</keyword>
<feature type="transmembrane region" description="Helical" evidence="2">
    <location>
        <begin position="29"/>
        <end position="51"/>
    </location>
</feature>
<feature type="compositionally biased region" description="Basic and acidic residues" evidence="1">
    <location>
        <begin position="300"/>
        <end position="309"/>
    </location>
</feature>
<accession>A0A3M2RYS1</accession>
<comment type="caution">
    <text evidence="3">The sequence shown here is derived from an EMBL/GenBank/DDBJ whole genome shotgun (WGS) entry which is preliminary data.</text>
</comment>
<dbReference type="Proteomes" id="UP000277212">
    <property type="component" value="Unassembled WGS sequence"/>
</dbReference>
<gene>
    <name evidence="3" type="ORF">CDV36_010025</name>
</gene>
<evidence type="ECO:0000313" key="4">
    <source>
        <dbReference type="Proteomes" id="UP000277212"/>
    </source>
</evidence>
<keyword evidence="2" id="KW-0472">Membrane</keyword>
<dbReference type="OrthoDB" id="2522565at2759"/>
<dbReference type="EMBL" id="NKUJ01000206">
    <property type="protein sequence ID" value="RMJ10359.1"/>
    <property type="molecule type" value="Genomic_DNA"/>
</dbReference>
<sequence length="534" mass="61654">MITRSHLLLFRPSRLRCDTMVSYNGRTRIVIAAAAITTCIFILFTVFRVTFDADGLAIAPAPEHPFFYDNESQPTDARHGVEDETHDDKKEVEELNNPYRKRPGYENDYRLLTSLRNSMGFYNKIDVKKTGYQIMNPTLLEMPRGSNSAHDFLVIARTLHVDKVINGTKYRLARQVATFANLTYTKLGRPVLKSRNRWAKLIVQDFNGPEHHCQNQPDMDKYIGPEDMKLFWTRKGEPLLIFTYQVNSEVLCQGQFIVDVRAALPELERVLGEEYSKKMPPIQFKTPVGLRRQPPSGQESHPRYQREKNWAPAQSPFSNEDELLFMVEPGQLFRWTKDDEPVEEVVAEKDQVSAVEAPYPIGVEPEDTWHSDKMTCMHDVMLSDKNVHQSSPMLSLTLCNRGDCEPDEQNTVMLGMVQRRRDTWEGGYLWYDRRIAAYSAAPPYNMVSVSRKLSYHGEVDGQYIWTGSMVYFTNQTDEFPRNHGFLDDEIWLSFGIKDSAAGWIDIKARDLITDHYLCQGASDGYKQYRLNLEE</sequence>
<protein>
    <submittedName>
        <fullName evidence="3">Uncharacterized protein</fullName>
    </submittedName>
</protein>
<dbReference type="AlphaFoldDB" id="A0A3M2RYS1"/>
<evidence type="ECO:0000256" key="2">
    <source>
        <dbReference type="SAM" id="Phobius"/>
    </source>
</evidence>
<proteinExistence type="predicted"/>
<organism evidence="3 4">
    <name type="scientific">Fusarium kuroshium</name>
    <dbReference type="NCBI Taxonomy" id="2010991"/>
    <lineage>
        <taxon>Eukaryota</taxon>
        <taxon>Fungi</taxon>
        <taxon>Dikarya</taxon>
        <taxon>Ascomycota</taxon>
        <taxon>Pezizomycotina</taxon>
        <taxon>Sordariomycetes</taxon>
        <taxon>Hypocreomycetidae</taxon>
        <taxon>Hypocreales</taxon>
        <taxon>Nectriaceae</taxon>
        <taxon>Fusarium</taxon>
        <taxon>Fusarium solani species complex</taxon>
    </lineage>
</organism>
<feature type="region of interest" description="Disordered" evidence="1">
    <location>
        <begin position="285"/>
        <end position="314"/>
    </location>
</feature>
<keyword evidence="2" id="KW-0812">Transmembrane</keyword>